<reference evidence="9 10" key="1">
    <citation type="journal article" date="2016" name="Nat. Commun.">
        <title>Thousands of microbial genomes shed light on interconnected biogeochemical processes in an aquifer system.</title>
        <authorList>
            <person name="Anantharaman K."/>
            <person name="Brown C.T."/>
            <person name="Hug L.A."/>
            <person name="Sharon I."/>
            <person name="Castelle C.J."/>
            <person name="Probst A.J."/>
            <person name="Thomas B.C."/>
            <person name="Singh A."/>
            <person name="Wilkins M.J."/>
            <person name="Karaoz U."/>
            <person name="Brodie E.L."/>
            <person name="Williams K.H."/>
            <person name="Hubbard S.S."/>
            <person name="Banfield J.F."/>
        </authorList>
    </citation>
    <scope>NUCLEOTIDE SEQUENCE [LARGE SCALE GENOMIC DNA]</scope>
</reference>
<feature type="transmembrane region" description="Helical" evidence="8">
    <location>
        <begin position="89"/>
        <end position="112"/>
    </location>
</feature>
<feature type="transmembrane region" description="Helical" evidence="8">
    <location>
        <begin position="59"/>
        <end position="77"/>
    </location>
</feature>
<evidence type="ECO:0000256" key="2">
    <source>
        <dbReference type="ARBA" id="ARBA00007935"/>
    </source>
</evidence>
<evidence type="ECO:0000256" key="4">
    <source>
        <dbReference type="ARBA" id="ARBA00022475"/>
    </source>
</evidence>
<dbReference type="PANTHER" id="PTHR30472">
    <property type="entry name" value="FERRIC ENTEROBACTIN TRANSPORT SYSTEM PERMEASE PROTEIN"/>
    <property type="match status" value="1"/>
</dbReference>
<dbReference type="AlphaFoldDB" id="A0A1F6H3N7"/>
<evidence type="ECO:0008006" key="11">
    <source>
        <dbReference type="Google" id="ProtNLM"/>
    </source>
</evidence>
<feature type="transmembrane region" description="Helical" evidence="8">
    <location>
        <begin position="240"/>
        <end position="268"/>
    </location>
</feature>
<evidence type="ECO:0000256" key="7">
    <source>
        <dbReference type="ARBA" id="ARBA00023136"/>
    </source>
</evidence>
<keyword evidence="5 8" id="KW-0812">Transmembrane</keyword>
<comment type="subcellular location">
    <subcellularLocation>
        <location evidence="1">Cell membrane</location>
        <topology evidence="1">Multi-pass membrane protein</topology>
    </subcellularLocation>
</comment>
<dbReference type="Gene3D" id="1.10.3470.10">
    <property type="entry name" value="ABC transporter involved in vitamin B12 uptake, BtuC"/>
    <property type="match status" value="1"/>
</dbReference>
<gene>
    <name evidence="9" type="ORF">A2557_08425</name>
</gene>
<dbReference type="InterPro" id="IPR000522">
    <property type="entry name" value="ABC_transptr_permease_BtuC"/>
</dbReference>
<feature type="transmembrane region" description="Helical" evidence="8">
    <location>
        <begin position="149"/>
        <end position="170"/>
    </location>
</feature>
<dbReference type="EMBL" id="MFNF01000001">
    <property type="protein sequence ID" value="OGH04988.1"/>
    <property type="molecule type" value="Genomic_DNA"/>
</dbReference>
<dbReference type="GO" id="GO:0033214">
    <property type="term" value="P:siderophore-iron import into cell"/>
    <property type="evidence" value="ECO:0007669"/>
    <property type="project" value="TreeGrafter"/>
</dbReference>
<name>A0A1F6H3N7_9PROT</name>
<dbReference type="Proteomes" id="UP000177583">
    <property type="component" value="Unassembled WGS sequence"/>
</dbReference>
<comment type="similarity">
    <text evidence="2">Belongs to the binding-protein-dependent transport system permease family. FecCD subfamily.</text>
</comment>
<feature type="transmembrane region" description="Helical" evidence="8">
    <location>
        <begin position="307"/>
        <end position="328"/>
    </location>
</feature>
<evidence type="ECO:0000256" key="6">
    <source>
        <dbReference type="ARBA" id="ARBA00022989"/>
    </source>
</evidence>
<comment type="caution">
    <text evidence="9">The sequence shown here is derived from an EMBL/GenBank/DDBJ whole genome shotgun (WGS) entry which is preliminary data.</text>
</comment>
<dbReference type="CDD" id="cd06550">
    <property type="entry name" value="TM_ABC_iron-siderophores_like"/>
    <property type="match status" value="1"/>
</dbReference>
<feature type="transmembrane region" description="Helical" evidence="8">
    <location>
        <begin position="195"/>
        <end position="220"/>
    </location>
</feature>
<keyword evidence="7 8" id="KW-0472">Membrane</keyword>
<keyword evidence="6 8" id="KW-1133">Transmembrane helix</keyword>
<feature type="transmembrane region" description="Helical" evidence="8">
    <location>
        <begin position="118"/>
        <end position="137"/>
    </location>
</feature>
<dbReference type="InterPro" id="IPR037294">
    <property type="entry name" value="ABC_BtuC-like"/>
</dbReference>
<accession>A0A1F6H3N7</accession>
<protein>
    <recommendedName>
        <fullName evidence="11">Iron ABC transporter</fullName>
    </recommendedName>
</protein>
<evidence type="ECO:0000256" key="5">
    <source>
        <dbReference type="ARBA" id="ARBA00022692"/>
    </source>
</evidence>
<organism evidence="9 10">
    <name type="scientific">Candidatus Lambdaproteobacteria bacterium RIFOXYD2_FULL_56_26</name>
    <dbReference type="NCBI Taxonomy" id="1817773"/>
    <lineage>
        <taxon>Bacteria</taxon>
        <taxon>Pseudomonadati</taxon>
        <taxon>Pseudomonadota</taxon>
        <taxon>Candidatus Lambdaproteobacteria</taxon>
    </lineage>
</organism>
<evidence type="ECO:0000256" key="8">
    <source>
        <dbReference type="SAM" id="Phobius"/>
    </source>
</evidence>
<dbReference type="SUPFAM" id="SSF81345">
    <property type="entry name" value="ABC transporter involved in vitamin B12 uptake, BtuC"/>
    <property type="match status" value="1"/>
</dbReference>
<evidence type="ECO:0000313" key="10">
    <source>
        <dbReference type="Proteomes" id="UP000177583"/>
    </source>
</evidence>
<dbReference type="PANTHER" id="PTHR30472:SF41">
    <property type="entry name" value="TRANSPORT SYSTEM PERMEASE PROTEIN"/>
    <property type="match status" value="1"/>
</dbReference>
<dbReference type="GO" id="GO:0005886">
    <property type="term" value="C:plasma membrane"/>
    <property type="evidence" value="ECO:0007669"/>
    <property type="project" value="UniProtKB-SubCell"/>
</dbReference>
<sequence length="332" mass="33809">MRAGLFSALGLLGVLLGLGLLLWGSVSLPLDSLFGVIGDSQGADQVVRKILLELRLPKLAVAALAGASLALAGLLMQTLFSNPLAGPDVLGISAGASLGVALLVLASGGTVVSGLAGSYGLAGAATLGAFLMLLVVMGFSEKVGDPTTLLILGLIFGAMAGGLVSILIYFSEPDQIQSYLLWTFGSFRGLSMEQLWVMVSLLLPGLGLAVFLAKPLNALLMGEGYAASMGVEVKGLRRKLLLSASLLAGGVTAFCGPIAFLGIAVPHLARFLFKTADHKVLIPACLLVGADLGMFSELVAGVPGSSLSLPINAVLSLVGAPVVFWVVLGRSK</sequence>
<dbReference type="Pfam" id="PF01032">
    <property type="entry name" value="FecCD"/>
    <property type="match status" value="1"/>
</dbReference>
<evidence type="ECO:0000256" key="1">
    <source>
        <dbReference type="ARBA" id="ARBA00004651"/>
    </source>
</evidence>
<evidence type="ECO:0000313" key="9">
    <source>
        <dbReference type="EMBL" id="OGH04988.1"/>
    </source>
</evidence>
<feature type="transmembrane region" description="Helical" evidence="8">
    <location>
        <begin position="280"/>
        <end position="300"/>
    </location>
</feature>
<proteinExistence type="inferred from homology"/>
<evidence type="ECO:0000256" key="3">
    <source>
        <dbReference type="ARBA" id="ARBA00022448"/>
    </source>
</evidence>
<keyword evidence="3" id="KW-0813">Transport</keyword>
<dbReference type="GO" id="GO:0022857">
    <property type="term" value="F:transmembrane transporter activity"/>
    <property type="evidence" value="ECO:0007669"/>
    <property type="project" value="InterPro"/>
</dbReference>
<keyword evidence="4" id="KW-1003">Cell membrane</keyword>